<dbReference type="EMBL" id="KV784407">
    <property type="protein sequence ID" value="OEU06551.1"/>
    <property type="molecule type" value="Genomic_DNA"/>
</dbReference>
<evidence type="ECO:0000313" key="2">
    <source>
        <dbReference type="Proteomes" id="UP000095751"/>
    </source>
</evidence>
<dbReference type="Pfam" id="PF00612">
    <property type="entry name" value="IQ"/>
    <property type="match status" value="2"/>
</dbReference>
<dbReference type="AlphaFoldDB" id="A0A1E7EKV9"/>
<dbReference type="InParanoid" id="A0A1E7EKV9"/>
<keyword evidence="2" id="KW-1185">Reference proteome</keyword>
<dbReference type="InterPro" id="IPR000048">
    <property type="entry name" value="IQ_motif_EF-hand-BS"/>
</dbReference>
<name>A0A1E7EKV9_9STRA</name>
<dbReference type="KEGG" id="fcy:FRACYDRAFT_254385"/>
<gene>
    <name evidence="1" type="ORF">FRACYDRAFT_254385</name>
</gene>
<protein>
    <submittedName>
        <fullName evidence="1">Uncharacterized protein</fullName>
    </submittedName>
</protein>
<sequence length="226" mass="26623">MIIRDKTDYVMTTATTLTALVKQQDSATSAATSTATSTTIAAVIKIQCAIRIFVSRNKRDELYIRHIKSQAKVLKKINQKEKNTRRLHDCAIIIQKNIRMYLIIRRCRRRQNILLQQKKYDNDKSKNREECLVLRRNINALKKQISDINVERRVDDDNNNRNYHTMDQKNRRRKVPQKYSFFGIESLQAEYRSLNIQNKTLDGILQPLQKDLNAFITENEQLKMIP</sequence>
<evidence type="ECO:0000313" key="1">
    <source>
        <dbReference type="EMBL" id="OEU06551.1"/>
    </source>
</evidence>
<accession>A0A1E7EKV9</accession>
<reference evidence="1 2" key="1">
    <citation type="submission" date="2016-09" db="EMBL/GenBank/DDBJ databases">
        <title>Extensive genetic diversity and differential bi-allelic expression allows diatom success in the polar Southern Ocean.</title>
        <authorList>
            <consortium name="DOE Joint Genome Institute"/>
            <person name="Mock T."/>
            <person name="Otillar R.P."/>
            <person name="Strauss J."/>
            <person name="Dupont C."/>
            <person name="Frickenhaus S."/>
            <person name="Maumus F."/>
            <person name="Mcmullan M."/>
            <person name="Sanges R."/>
            <person name="Schmutz J."/>
            <person name="Toseland A."/>
            <person name="Valas R."/>
            <person name="Veluchamy A."/>
            <person name="Ward B.J."/>
            <person name="Allen A."/>
            <person name="Barry K."/>
            <person name="Falciatore A."/>
            <person name="Ferrante M."/>
            <person name="Fortunato A.E."/>
            <person name="Gloeckner G."/>
            <person name="Gruber A."/>
            <person name="Hipkin R."/>
            <person name="Janech M."/>
            <person name="Kroth P."/>
            <person name="Leese F."/>
            <person name="Lindquist E."/>
            <person name="Lyon B.R."/>
            <person name="Martin J."/>
            <person name="Mayer C."/>
            <person name="Parker M."/>
            <person name="Quesneville H."/>
            <person name="Raymond J."/>
            <person name="Uhlig C."/>
            <person name="Valentin K.U."/>
            <person name="Worden A.Z."/>
            <person name="Armbrust E.V."/>
            <person name="Bowler C."/>
            <person name="Green B."/>
            <person name="Moulton V."/>
            <person name="Van Oosterhout C."/>
            <person name="Grigoriev I."/>
        </authorList>
    </citation>
    <scope>NUCLEOTIDE SEQUENCE [LARGE SCALE GENOMIC DNA]</scope>
    <source>
        <strain evidence="1 2">CCMP1102</strain>
    </source>
</reference>
<proteinExistence type="predicted"/>
<dbReference type="SMART" id="SM00015">
    <property type="entry name" value="IQ"/>
    <property type="match status" value="2"/>
</dbReference>
<dbReference type="Proteomes" id="UP000095751">
    <property type="component" value="Unassembled WGS sequence"/>
</dbReference>
<organism evidence="1 2">
    <name type="scientific">Fragilariopsis cylindrus CCMP1102</name>
    <dbReference type="NCBI Taxonomy" id="635003"/>
    <lineage>
        <taxon>Eukaryota</taxon>
        <taxon>Sar</taxon>
        <taxon>Stramenopiles</taxon>
        <taxon>Ochrophyta</taxon>
        <taxon>Bacillariophyta</taxon>
        <taxon>Bacillariophyceae</taxon>
        <taxon>Bacillariophycidae</taxon>
        <taxon>Bacillariales</taxon>
        <taxon>Bacillariaceae</taxon>
        <taxon>Fragilariopsis</taxon>
    </lineage>
</organism>